<accession>A0AAD0JRA5</accession>
<dbReference type="SUPFAM" id="SSF51419">
    <property type="entry name" value="PLP-binding barrel"/>
    <property type="match status" value="1"/>
</dbReference>
<gene>
    <name evidence="2" type="ORF">A6048_09965</name>
</gene>
<evidence type="ECO:0000259" key="1">
    <source>
        <dbReference type="Pfam" id="PF01168"/>
    </source>
</evidence>
<dbReference type="GO" id="GO:0036088">
    <property type="term" value="P:D-serine catabolic process"/>
    <property type="evidence" value="ECO:0007669"/>
    <property type="project" value="TreeGrafter"/>
</dbReference>
<evidence type="ECO:0000313" key="3">
    <source>
        <dbReference type="Proteomes" id="UP000244903"/>
    </source>
</evidence>
<evidence type="ECO:0000313" key="2">
    <source>
        <dbReference type="EMBL" id="AWH95784.1"/>
    </source>
</evidence>
<dbReference type="PANTHER" id="PTHR28004">
    <property type="entry name" value="ZGC:162816-RELATED"/>
    <property type="match status" value="1"/>
</dbReference>
<dbReference type="InterPro" id="IPR029066">
    <property type="entry name" value="PLP-binding_barrel"/>
</dbReference>
<dbReference type="Pfam" id="PF01168">
    <property type="entry name" value="Ala_racemase_N"/>
    <property type="match status" value="1"/>
</dbReference>
<dbReference type="PANTHER" id="PTHR28004:SF2">
    <property type="entry name" value="D-SERINE DEHYDRATASE"/>
    <property type="match status" value="1"/>
</dbReference>
<sequence length="399" mass="42266">MVTRPVGGQEPGDLDDVEDATSGLDAPIAALHLPALRANLADLRRRAGGTRIRIASKSVRSRGVLEEVLGPELRGDDTVRGIMAYSLAEALWLVGAGCDDVLLGYPTVDRAALARLGADPTALAAVTLMIDDVRQLEIARGSGAGGARVCVDVDASLRLGPIHLGVRRSPLRGPADVEPLVRRAVDMGFQVVGAMFYEAQVAGVPDDIRGVRLVKTLSMRRLIGIREAVAAVIADVTGERPEIVNSGGSGSIAESAADPAVTEVTAGSGLYVPGLFDHYRTFRPRPSLFFALPAVRTPARGLTTFLYGGYVASGVPGPDRLPVPARPTGLRYLGREGAGEVQTPMRGEVAIGDRAWWRHAKAGEVCERFDTLHVVDETAQGPAVVDRWPTYRGEGKCFG</sequence>
<dbReference type="InterPro" id="IPR051466">
    <property type="entry name" value="D-amino_acid_metab_enzyme"/>
</dbReference>
<reference evidence="2 3" key="1">
    <citation type="submission" date="2016-04" db="EMBL/GenBank/DDBJ databases">
        <title>Complete genome sequence of the haloalkaliphilic hydrocarbon-degrading bacterium Dietzia psychralcaliphila ILA-1T, isolated from a drain of a fish product-processing plant.</title>
        <authorList>
            <person name="Zhao J."/>
            <person name="Hu B."/>
            <person name="Geng S."/>
            <person name="Nie Y."/>
            <person name="Tang Y."/>
        </authorList>
    </citation>
    <scope>NUCLEOTIDE SEQUENCE [LARGE SCALE GENOMIC DNA]</scope>
    <source>
        <strain evidence="2 3">ILA-1</strain>
    </source>
</reference>
<dbReference type="InterPro" id="IPR001608">
    <property type="entry name" value="Ala_racemase_N"/>
</dbReference>
<feature type="domain" description="Alanine racemase N-terminal" evidence="1">
    <location>
        <begin position="32"/>
        <end position="271"/>
    </location>
</feature>
<proteinExistence type="predicted"/>
<dbReference type="AlphaFoldDB" id="A0AAD0JRA5"/>
<protein>
    <submittedName>
        <fullName evidence="2">Alanine racemase</fullName>
    </submittedName>
</protein>
<dbReference type="RefSeq" id="WP_107747316.1">
    <property type="nucleotide sequence ID" value="NZ_CP015453.1"/>
</dbReference>
<dbReference type="EMBL" id="CP015453">
    <property type="protein sequence ID" value="AWH95784.1"/>
    <property type="molecule type" value="Genomic_DNA"/>
</dbReference>
<dbReference type="Proteomes" id="UP000244903">
    <property type="component" value="Chromosome"/>
</dbReference>
<dbReference type="GO" id="GO:0008721">
    <property type="term" value="F:D-serine ammonia-lyase activity"/>
    <property type="evidence" value="ECO:0007669"/>
    <property type="project" value="TreeGrafter"/>
</dbReference>
<keyword evidence="3" id="KW-1185">Reference proteome</keyword>
<dbReference type="Gene3D" id="3.20.20.10">
    <property type="entry name" value="Alanine racemase"/>
    <property type="match status" value="1"/>
</dbReference>
<dbReference type="KEGG" id="dpc:A6048_09965"/>
<name>A0AAD0JRA5_9ACTN</name>
<organism evidence="2 3">
    <name type="scientific">Dietzia psychralcaliphila</name>
    <dbReference type="NCBI Taxonomy" id="139021"/>
    <lineage>
        <taxon>Bacteria</taxon>
        <taxon>Bacillati</taxon>
        <taxon>Actinomycetota</taxon>
        <taxon>Actinomycetes</taxon>
        <taxon>Mycobacteriales</taxon>
        <taxon>Dietziaceae</taxon>
        <taxon>Dietzia</taxon>
    </lineage>
</organism>